<feature type="compositionally biased region" description="Basic and acidic residues" evidence="1">
    <location>
        <begin position="1"/>
        <end position="12"/>
    </location>
</feature>
<gene>
    <name evidence="2" type="ORF">H5410_014522</name>
</gene>
<accession>A0A9J5ZRM0</accession>
<feature type="region of interest" description="Disordered" evidence="1">
    <location>
        <begin position="1"/>
        <end position="41"/>
    </location>
</feature>
<proteinExistence type="predicted"/>
<evidence type="ECO:0000256" key="1">
    <source>
        <dbReference type="SAM" id="MobiDB-lite"/>
    </source>
</evidence>
<dbReference type="AlphaFoldDB" id="A0A9J5ZRM0"/>
<reference evidence="2 3" key="1">
    <citation type="submission" date="2020-09" db="EMBL/GenBank/DDBJ databases">
        <title>De no assembly of potato wild relative species, Solanum commersonii.</title>
        <authorList>
            <person name="Cho K."/>
        </authorList>
    </citation>
    <scope>NUCLEOTIDE SEQUENCE [LARGE SCALE GENOMIC DNA]</scope>
    <source>
        <strain evidence="2">LZ3.2</strain>
        <tissue evidence="2">Leaf</tissue>
    </source>
</reference>
<comment type="caution">
    <text evidence="2">The sequence shown here is derived from an EMBL/GenBank/DDBJ whole genome shotgun (WGS) entry which is preliminary data.</text>
</comment>
<evidence type="ECO:0000313" key="3">
    <source>
        <dbReference type="Proteomes" id="UP000824120"/>
    </source>
</evidence>
<evidence type="ECO:0000313" key="2">
    <source>
        <dbReference type="EMBL" id="KAG5614698.1"/>
    </source>
</evidence>
<dbReference type="Proteomes" id="UP000824120">
    <property type="component" value="Chromosome 3"/>
</dbReference>
<organism evidence="2 3">
    <name type="scientific">Solanum commersonii</name>
    <name type="common">Commerson's wild potato</name>
    <name type="synonym">Commerson's nightshade</name>
    <dbReference type="NCBI Taxonomy" id="4109"/>
    <lineage>
        <taxon>Eukaryota</taxon>
        <taxon>Viridiplantae</taxon>
        <taxon>Streptophyta</taxon>
        <taxon>Embryophyta</taxon>
        <taxon>Tracheophyta</taxon>
        <taxon>Spermatophyta</taxon>
        <taxon>Magnoliopsida</taxon>
        <taxon>eudicotyledons</taxon>
        <taxon>Gunneridae</taxon>
        <taxon>Pentapetalae</taxon>
        <taxon>asterids</taxon>
        <taxon>lamiids</taxon>
        <taxon>Solanales</taxon>
        <taxon>Solanaceae</taxon>
        <taxon>Solanoideae</taxon>
        <taxon>Solaneae</taxon>
        <taxon>Solanum</taxon>
    </lineage>
</organism>
<name>A0A9J5ZRM0_SOLCO</name>
<dbReference type="EMBL" id="JACXVP010000003">
    <property type="protein sequence ID" value="KAG5614698.1"/>
    <property type="molecule type" value="Genomic_DNA"/>
</dbReference>
<keyword evidence="3" id="KW-1185">Reference proteome</keyword>
<sequence>MRNLDIDIRDDISMISASHTNKDEDANCLGGEGQPDDEEEDLETILKRYQQQLEESSSASTTGKGKEKV</sequence>
<protein>
    <submittedName>
        <fullName evidence="2">Uncharacterized protein</fullName>
    </submittedName>
</protein>